<dbReference type="AlphaFoldDB" id="A0A654AVA6"/>
<reference evidence="1 2" key="1">
    <citation type="submission" date="2019-10" db="EMBL/GenBank/DDBJ databases">
        <authorList>
            <person name="Karimi E."/>
        </authorList>
    </citation>
    <scope>NUCLEOTIDE SEQUENCE [LARGE SCALE GENOMIC DNA]</scope>
    <source>
        <strain evidence="1">Bacillus sp. 71</strain>
    </source>
</reference>
<proteinExistence type="predicted"/>
<name>A0A654AVA6_BACMY</name>
<evidence type="ECO:0000313" key="2">
    <source>
        <dbReference type="Proteomes" id="UP000437562"/>
    </source>
</evidence>
<protein>
    <submittedName>
        <fullName evidence="1">Uncharacterized protein</fullName>
    </submittedName>
</protein>
<gene>
    <name evidence="1" type="ORF">BACI71_70009</name>
</gene>
<dbReference type="Proteomes" id="UP000437562">
    <property type="component" value="Unassembled WGS sequence"/>
</dbReference>
<organism evidence="1 2">
    <name type="scientific">Bacillus mycoides</name>
    <dbReference type="NCBI Taxonomy" id="1405"/>
    <lineage>
        <taxon>Bacteria</taxon>
        <taxon>Bacillati</taxon>
        <taxon>Bacillota</taxon>
        <taxon>Bacilli</taxon>
        <taxon>Bacillales</taxon>
        <taxon>Bacillaceae</taxon>
        <taxon>Bacillus</taxon>
        <taxon>Bacillus cereus group</taxon>
    </lineage>
</organism>
<evidence type="ECO:0000313" key="1">
    <source>
        <dbReference type="EMBL" id="VXC71830.1"/>
    </source>
</evidence>
<sequence length="43" mass="5074">MPDTIIKAEIPKLRGFGFLSSFEYLSFSFMYFDRIDTHQHICA</sequence>
<dbReference type="EMBL" id="CABWMC010000032">
    <property type="protein sequence ID" value="VXC71830.1"/>
    <property type="molecule type" value="Genomic_DNA"/>
</dbReference>
<accession>A0A654AVA6</accession>